<gene>
    <name evidence="1" type="ORF">ACFPZN_54545</name>
</gene>
<keyword evidence="2" id="KW-1185">Reference proteome</keyword>
<dbReference type="SUPFAM" id="SSF64484">
    <property type="entry name" value="beta and beta-prime subunits of DNA dependent RNA-polymerase"/>
    <property type="match status" value="1"/>
</dbReference>
<dbReference type="Proteomes" id="UP001596074">
    <property type="component" value="Unassembled WGS sequence"/>
</dbReference>
<reference evidence="2" key="1">
    <citation type="journal article" date="2019" name="Int. J. Syst. Evol. Microbiol.">
        <title>The Global Catalogue of Microorganisms (GCM) 10K type strain sequencing project: providing services to taxonomists for standard genome sequencing and annotation.</title>
        <authorList>
            <consortium name="The Broad Institute Genomics Platform"/>
            <consortium name="The Broad Institute Genome Sequencing Center for Infectious Disease"/>
            <person name="Wu L."/>
            <person name="Ma J."/>
        </authorList>
    </citation>
    <scope>NUCLEOTIDE SEQUENCE [LARGE SCALE GENOMIC DNA]</scope>
    <source>
        <strain evidence="2">KCTC 42087</strain>
    </source>
</reference>
<dbReference type="RefSeq" id="WP_378293042.1">
    <property type="nucleotide sequence ID" value="NZ_JBHSON010000174.1"/>
</dbReference>
<sequence>MAASRNASNTATGPNRVSFARIKEPLEVPDLLALQTNSFDWLLGNERWKSRVEAAQKAGDKAPTQSGLEEIFEEISPIEDFSGTMSLSFRDHRFEPPKYSVEECKDKDMT</sequence>
<proteinExistence type="predicted"/>
<evidence type="ECO:0000313" key="1">
    <source>
        <dbReference type="EMBL" id="MFC5754693.1"/>
    </source>
</evidence>
<accession>A0ABW1AJF3</accession>
<protein>
    <recommendedName>
        <fullName evidence="3">DNA-directed RNA polymerase subunit beta</fullName>
    </recommendedName>
</protein>
<evidence type="ECO:0000313" key="2">
    <source>
        <dbReference type="Proteomes" id="UP001596074"/>
    </source>
</evidence>
<evidence type="ECO:0008006" key="3">
    <source>
        <dbReference type="Google" id="ProtNLM"/>
    </source>
</evidence>
<comment type="caution">
    <text evidence="1">The sequence shown here is derived from an EMBL/GenBank/DDBJ whole genome shotgun (WGS) entry which is preliminary data.</text>
</comment>
<dbReference type="Gene3D" id="3.90.1100.10">
    <property type="match status" value="1"/>
</dbReference>
<organism evidence="1 2">
    <name type="scientific">Actinomadura rugatobispora</name>
    <dbReference type="NCBI Taxonomy" id="1994"/>
    <lineage>
        <taxon>Bacteria</taxon>
        <taxon>Bacillati</taxon>
        <taxon>Actinomycetota</taxon>
        <taxon>Actinomycetes</taxon>
        <taxon>Streptosporangiales</taxon>
        <taxon>Thermomonosporaceae</taxon>
        <taxon>Actinomadura</taxon>
    </lineage>
</organism>
<name>A0ABW1AJF3_9ACTN</name>
<dbReference type="EMBL" id="JBHSON010000174">
    <property type="protein sequence ID" value="MFC5754693.1"/>
    <property type="molecule type" value="Genomic_DNA"/>
</dbReference>
<feature type="non-terminal residue" evidence="1">
    <location>
        <position position="110"/>
    </location>
</feature>